<dbReference type="AlphaFoldDB" id="A0A815I8W6"/>
<dbReference type="InterPro" id="IPR001466">
    <property type="entry name" value="Beta-lactam-related"/>
</dbReference>
<dbReference type="EMBL" id="CAJNOM010001268">
    <property type="protein sequence ID" value="CAF1600673.1"/>
    <property type="molecule type" value="Genomic_DNA"/>
</dbReference>
<evidence type="ECO:0000313" key="4">
    <source>
        <dbReference type="EMBL" id="CAF1600673.1"/>
    </source>
</evidence>
<accession>A0A815I8W6</accession>
<dbReference type="InterPro" id="IPR050491">
    <property type="entry name" value="AmpC-like"/>
</dbReference>
<dbReference type="EMBL" id="CAJNOI010000922">
    <property type="protein sequence ID" value="CAF1362678.1"/>
    <property type="molecule type" value="Genomic_DNA"/>
</dbReference>
<organism evidence="3 6">
    <name type="scientific">Adineta steineri</name>
    <dbReference type="NCBI Taxonomy" id="433720"/>
    <lineage>
        <taxon>Eukaryota</taxon>
        <taxon>Metazoa</taxon>
        <taxon>Spiralia</taxon>
        <taxon>Gnathifera</taxon>
        <taxon>Rotifera</taxon>
        <taxon>Eurotatoria</taxon>
        <taxon>Bdelloidea</taxon>
        <taxon>Adinetida</taxon>
        <taxon>Adinetidae</taxon>
        <taxon>Adineta</taxon>
    </lineage>
</organism>
<evidence type="ECO:0000259" key="2">
    <source>
        <dbReference type="Pfam" id="PF00144"/>
    </source>
</evidence>
<name>A0A815I8W6_9BILA</name>
<dbReference type="OrthoDB" id="5946976at2759"/>
<dbReference type="Gene3D" id="3.40.710.10">
    <property type="entry name" value="DD-peptidase/beta-lactamase superfamily"/>
    <property type="match status" value="1"/>
</dbReference>
<evidence type="ECO:0000313" key="5">
    <source>
        <dbReference type="Proteomes" id="UP000663832"/>
    </source>
</evidence>
<dbReference type="Pfam" id="PF00144">
    <property type="entry name" value="Beta-lactamase"/>
    <property type="match status" value="1"/>
</dbReference>
<feature type="domain" description="Beta-lactamase-related" evidence="2">
    <location>
        <begin position="278"/>
        <end position="646"/>
    </location>
</feature>
<reference evidence="3" key="1">
    <citation type="submission" date="2021-02" db="EMBL/GenBank/DDBJ databases">
        <authorList>
            <person name="Nowell W R."/>
        </authorList>
    </citation>
    <scope>NUCLEOTIDE SEQUENCE</scope>
</reference>
<feature type="signal peptide" evidence="1">
    <location>
        <begin position="1"/>
        <end position="20"/>
    </location>
</feature>
<dbReference type="SUPFAM" id="SSF56601">
    <property type="entry name" value="beta-lactamase/transpeptidase-like"/>
    <property type="match status" value="1"/>
</dbReference>
<feature type="chain" id="PRO_5035605892" description="Beta-lactamase-related domain-containing protein" evidence="1">
    <location>
        <begin position="21"/>
        <end position="698"/>
    </location>
</feature>
<gene>
    <name evidence="3" type="ORF">BJG266_LOCUS35585</name>
    <name evidence="4" type="ORF">QVE165_LOCUS52606</name>
</gene>
<keyword evidence="5" id="KW-1185">Reference proteome</keyword>
<dbReference type="PANTHER" id="PTHR46825:SF9">
    <property type="entry name" value="BETA-LACTAMASE-RELATED DOMAIN-CONTAINING PROTEIN"/>
    <property type="match status" value="1"/>
</dbReference>
<dbReference type="InterPro" id="IPR012338">
    <property type="entry name" value="Beta-lactam/transpept-like"/>
</dbReference>
<sequence>MHLHCFVVLVLCWYWPELTSSTLTPNFFCSTLGEPEVLLSNGPILSSNFSYPVTIAADVFFQTPFQLSSTVQVTALVMFARQNNVSLTVRAALYNAASALIAQTATITVSAGELSDVQINPWTLSFDEPVNLTAGVSYSVAYWYAGFSNDGAGYVALFATSPTNTTWLIPAENFTTVNGSFPSLLAAPYTFGAGTAAPFIQLIGSPCTNTVSASNIHLNETILSILQRIQNKYSAIPAIGASIIQMTTLQSYTGAQSPPHVICPFIPVSTVVAGVRRTDAVTPEVVTVGDKWHLGSDTKSMTAILIQMLIQANKLNLTTTVGNVFPYLPMSPTSTPPSTSCTCANFSNVDGYFAKSPYSCGLTIHTSWKYVTVAHLLTHASGIEALETAFLPEHYAEESALERNGSKESCSNYYLPSRRYHLSLLLSMTIPSPPPSINVPVASSYSNNNFILLGLILEEIWSLPWESIIQQQLFDPLGMITAGFGSPTEQVPLNSFATQPFGDYEDAAGILHSTDADNFKAWGPAGTVHASLNDWAKFIACHLQEGRDLMPFGFAPINSSFLNSTTSPYLLSPYMWQNIHTQYVFPLSSTPNSQDSLSGMISNRDNLGLSLWHTGSNTLWYAYVVVYPRLIQPMALLITTNVANDDAVWETKAAIINIYLAWQEQGQPPEIVTSTAASYTIISFEPILVLIGIHLIRR</sequence>
<proteinExistence type="predicted"/>
<comment type="caution">
    <text evidence="3">The sequence shown here is derived from an EMBL/GenBank/DDBJ whole genome shotgun (WGS) entry which is preliminary data.</text>
</comment>
<evidence type="ECO:0000313" key="3">
    <source>
        <dbReference type="EMBL" id="CAF1362678.1"/>
    </source>
</evidence>
<evidence type="ECO:0000313" key="6">
    <source>
        <dbReference type="Proteomes" id="UP000663877"/>
    </source>
</evidence>
<protein>
    <recommendedName>
        <fullName evidence="2">Beta-lactamase-related domain-containing protein</fullName>
    </recommendedName>
</protein>
<dbReference type="PANTHER" id="PTHR46825">
    <property type="entry name" value="D-ALANYL-D-ALANINE-CARBOXYPEPTIDASE/ENDOPEPTIDASE AMPH"/>
    <property type="match status" value="1"/>
</dbReference>
<keyword evidence="1" id="KW-0732">Signal</keyword>
<dbReference type="Proteomes" id="UP000663877">
    <property type="component" value="Unassembled WGS sequence"/>
</dbReference>
<evidence type="ECO:0000256" key="1">
    <source>
        <dbReference type="SAM" id="SignalP"/>
    </source>
</evidence>
<dbReference type="Proteomes" id="UP000663832">
    <property type="component" value="Unassembled WGS sequence"/>
</dbReference>